<evidence type="ECO:0000313" key="12">
    <source>
        <dbReference type="EMBL" id="MBB4014524.1"/>
    </source>
</evidence>
<comment type="subcellular location">
    <subcellularLocation>
        <location evidence="9">Cell inner membrane</location>
        <topology evidence="9">Single-pass type II membrane protein</topology>
    </subcellularLocation>
    <subcellularLocation>
        <location evidence="1">Membrane</location>
    </subcellularLocation>
    <text evidence="9">Localizes to the division septum.</text>
</comment>
<keyword evidence="4 9" id="KW-0132">Cell division</keyword>
<dbReference type="PANTHER" id="PTHR35851">
    <property type="entry name" value="CELL DIVISION PROTEIN FTSQ"/>
    <property type="match status" value="1"/>
</dbReference>
<evidence type="ECO:0000256" key="3">
    <source>
        <dbReference type="ARBA" id="ARBA00022519"/>
    </source>
</evidence>
<evidence type="ECO:0000256" key="1">
    <source>
        <dbReference type="ARBA" id="ARBA00004370"/>
    </source>
</evidence>
<keyword evidence="13" id="KW-1185">Reference proteome</keyword>
<dbReference type="Pfam" id="PF03799">
    <property type="entry name" value="FtsQ_DivIB_C"/>
    <property type="match status" value="1"/>
</dbReference>
<dbReference type="InterPro" id="IPR034746">
    <property type="entry name" value="POTRA"/>
</dbReference>
<dbReference type="GO" id="GO:0043093">
    <property type="term" value="P:FtsZ-dependent cytokinesis"/>
    <property type="evidence" value="ECO:0007669"/>
    <property type="project" value="UniProtKB-UniRule"/>
</dbReference>
<dbReference type="InterPro" id="IPR013685">
    <property type="entry name" value="POTRA_FtsQ_type"/>
</dbReference>
<evidence type="ECO:0000256" key="6">
    <source>
        <dbReference type="ARBA" id="ARBA00022989"/>
    </source>
</evidence>
<evidence type="ECO:0000256" key="4">
    <source>
        <dbReference type="ARBA" id="ARBA00022618"/>
    </source>
</evidence>
<keyword evidence="3 9" id="KW-0997">Cell inner membrane</keyword>
<dbReference type="InterPro" id="IPR026579">
    <property type="entry name" value="FtsQ"/>
</dbReference>
<comment type="function">
    <text evidence="9">Essential cell division protein. May link together the upstream cell division proteins, which are predominantly cytoplasmic, with the downstream cell division proteins, which are predominantly periplasmic. May control correct divisome assembly.</text>
</comment>
<feature type="region of interest" description="Disordered" evidence="10">
    <location>
        <begin position="1"/>
        <end position="21"/>
    </location>
</feature>
<dbReference type="AlphaFoldDB" id="A0A840BPF2"/>
<keyword evidence="2 9" id="KW-1003">Cell membrane</keyword>
<evidence type="ECO:0000256" key="2">
    <source>
        <dbReference type="ARBA" id="ARBA00022475"/>
    </source>
</evidence>
<dbReference type="Proteomes" id="UP000561045">
    <property type="component" value="Unassembled WGS sequence"/>
</dbReference>
<dbReference type="Gene3D" id="3.10.20.310">
    <property type="entry name" value="membrane protein fhac"/>
    <property type="match status" value="1"/>
</dbReference>
<keyword evidence="5 9" id="KW-0812">Transmembrane</keyword>
<dbReference type="Gene3D" id="3.40.50.11690">
    <property type="entry name" value="Cell division protein FtsQ/DivIB"/>
    <property type="match status" value="1"/>
</dbReference>
<dbReference type="PANTHER" id="PTHR35851:SF1">
    <property type="entry name" value="CELL DIVISION PROTEIN FTSQ"/>
    <property type="match status" value="1"/>
</dbReference>
<keyword evidence="8 9" id="KW-0131">Cell cycle</keyword>
<dbReference type="GO" id="GO:0005886">
    <property type="term" value="C:plasma membrane"/>
    <property type="evidence" value="ECO:0007669"/>
    <property type="project" value="UniProtKB-SubCell"/>
</dbReference>
<dbReference type="PROSITE" id="PS51779">
    <property type="entry name" value="POTRA"/>
    <property type="match status" value="1"/>
</dbReference>
<dbReference type="InterPro" id="IPR005548">
    <property type="entry name" value="Cell_div_FtsQ/DivIB_C"/>
</dbReference>
<evidence type="ECO:0000259" key="11">
    <source>
        <dbReference type="PROSITE" id="PS51779"/>
    </source>
</evidence>
<evidence type="ECO:0000256" key="10">
    <source>
        <dbReference type="SAM" id="MobiDB-lite"/>
    </source>
</evidence>
<comment type="subunit">
    <text evidence="9">Part of a complex composed of FtsB, FtsL and FtsQ.</text>
</comment>
<reference evidence="12 13" key="1">
    <citation type="submission" date="2020-08" db="EMBL/GenBank/DDBJ databases">
        <title>Genomic Encyclopedia of Type Strains, Phase IV (KMG-IV): sequencing the most valuable type-strain genomes for metagenomic binning, comparative biology and taxonomic classification.</title>
        <authorList>
            <person name="Goeker M."/>
        </authorList>
    </citation>
    <scope>NUCLEOTIDE SEQUENCE [LARGE SCALE GENOMIC DNA]</scope>
    <source>
        <strain evidence="12 13">DSM 106739</strain>
    </source>
</reference>
<protein>
    <recommendedName>
        <fullName evidence="9">Cell division protein FtsQ</fullName>
    </recommendedName>
</protein>
<dbReference type="GO" id="GO:0032153">
    <property type="term" value="C:cell division site"/>
    <property type="evidence" value="ECO:0007669"/>
    <property type="project" value="UniProtKB-UniRule"/>
</dbReference>
<sequence length="274" mass="30083">MAEHQPAFGRTQAGARPARAAVEPHGLWHRPDWMNGMADVLLLGASVAIGYALMRLALAMPLFGFREIVVVSPLSQVTTAQLEFAARSGLKGNFFSVSLDEARAAFEKLPWVRRAEVRRVWPATLEVRLEEHVATAYWRAGDNGDTRLVNQQGEVFIAASNARMPVFSGPEGSAQQVLQRYREFAALLAPINAVPATLNFSARQAWQLRLEDGLVIELGREQGNTPLTDRLSRFVSVWPQARTRIAAPVSVADLRYPAGFAVQLVAASSNKAKQ</sequence>
<dbReference type="EMBL" id="JACIET010000002">
    <property type="protein sequence ID" value="MBB4014524.1"/>
    <property type="molecule type" value="Genomic_DNA"/>
</dbReference>
<feature type="transmembrane region" description="Helical" evidence="9">
    <location>
        <begin position="40"/>
        <end position="58"/>
    </location>
</feature>
<keyword evidence="7 9" id="KW-0472">Membrane</keyword>
<organism evidence="12 13">
    <name type="scientific">Niveibacterium umoris</name>
    <dbReference type="NCBI Taxonomy" id="1193620"/>
    <lineage>
        <taxon>Bacteria</taxon>
        <taxon>Pseudomonadati</taxon>
        <taxon>Pseudomonadota</taxon>
        <taxon>Betaproteobacteria</taxon>
        <taxon>Rhodocyclales</taxon>
        <taxon>Rhodocyclaceae</taxon>
        <taxon>Niveibacterium</taxon>
    </lineage>
</organism>
<dbReference type="GO" id="GO:0090529">
    <property type="term" value="P:cell septum assembly"/>
    <property type="evidence" value="ECO:0007669"/>
    <property type="project" value="InterPro"/>
</dbReference>
<evidence type="ECO:0000313" key="13">
    <source>
        <dbReference type="Proteomes" id="UP000561045"/>
    </source>
</evidence>
<name>A0A840BPF2_9RHOO</name>
<dbReference type="Pfam" id="PF08478">
    <property type="entry name" value="POTRA_1"/>
    <property type="match status" value="1"/>
</dbReference>
<evidence type="ECO:0000256" key="9">
    <source>
        <dbReference type="HAMAP-Rule" id="MF_00911"/>
    </source>
</evidence>
<evidence type="ECO:0000256" key="7">
    <source>
        <dbReference type="ARBA" id="ARBA00023136"/>
    </source>
</evidence>
<dbReference type="InterPro" id="IPR045335">
    <property type="entry name" value="FtsQ_C_sf"/>
</dbReference>
<gene>
    <name evidence="9" type="primary">ftsQ</name>
    <name evidence="12" type="ORF">GGR36_003870</name>
</gene>
<evidence type="ECO:0000256" key="5">
    <source>
        <dbReference type="ARBA" id="ARBA00022692"/>
    </source>
</evidence>
<dbReference type="RefSeq" id="WP_242533317.1">
    <property type="nucleotide sequence ID" value="NZ_BAABLE010000009.1"/>
</dbReference>
<feature type="domain" description="POTRA" evidence="11">
    <location>
        <begin position="63"/>
        <end position="132"/>
    </location>
</feature>
<comment type="caution">
    <text evidence="12">The sequence shown here is derived from an EMBL/GenBank/DDBJ whole genome shotgun (WGS) entry which is preliminary data.</text>
</comment>
<proteinExistence type="inferred from homology"/>
<evidence type="ECO:0000256" key="8">
    <source>
        <dbReference type="ARBA" id="ARBA00023306"/>
    </source>
</evidence>
<comment type="similarity">
    <text evidence="9">Belongs to the FtsQ/DivIB family. FtsQ subfamily.</text>
</comment>
<dbReference type="HAMAP" id="MF_00911">
    <property type="entry name" value="FtsQ_subfam"/>
    <property type="match status" value="1"/>
</dbReference>
<accession>A0A840BPF2</accession>
<keyword evidence="6 9" id="KW-1133">Transmembrane helix</keyword>